<evidence type="ECO:0000256" key="5">
    <source>
        <dbReference type="ARBA" id="ARBA00023069"/>
    </source>
</evidence>
<dbReference type="PANTHER" id="PTHR31954">
    <property type="entry name" value="CILIA- AND FLAGELLA-ASSOCIATED PROTEIN 157"/>
    <property type="match status" value="1"/>
</dbReference>
<dbReference type="Ensembl" id="ENSHBUT00000012573.1">
    <property type="protein sequence ID" value="ENSHBUP00000002154.1"/>
    <property type="gene ID" value="ENSHBUG00000003361.1"/>
</dbReference>
<accession>A0A3Q2UWG3</accession>
<sequence length="454" mass="52139">MADETVPADRDRALYLTQIQFLDKELERCQLRCDELKKLIDDLRIWYGAMGRDRDDICNYLTDSSNAVEKKVAELSKVLEHQQQADKKETDELKLHLNQQKEELQKEVDRLKSKNTLQKEKLDQQQKERERMTQRLAYVEFIEKQLYTTREEYGAAIARLQKQLDLQGAKVFQDCEKQVWSSIKNKVSAIVEEEKIQHAEVLKKVKELTAESFKLLKEKSILQCQESELCLEVQNMKRDSHAASQDIIQLKEKEDHLSKKCQQLKVQLNNYSLLLAKKQDLRQQLNLDSEVCSQKKAEAAQLEAELQEEMSRRRQLKADMEKAANILRPAVMGLEKFSEAQGKIQKLREILESNTSHGTESALYNSPEKSSRGQKLQTSGPRTVSPETLNLGTDPLFLLSRYRPGDLGFLPRPRWRKPGCHKALTAASDDRSNPSDLASRDTHAEAGPSTSSVC</sequence>
<keyword evidence="10" id="KW-1185">Reference proteome</keyword>
<dbReference type="OMA" id="CQLRCDE"/>
<protein>
    <recommendedName>
        <fullName evidence="3">Cilia- and flagella-associated protein 157</fullName>
    </recommendedName>
</protein>
<keyword evidence="4 7" id="KW-0175">Coiled coil</keyword>
<dbReference type="InterPro" id="IPR038844">
    <property type="entry name" value="CFAP157"/>
</dbReference>
<comment type="similarity">
    <text evidence="2">Belongs to the CFAP157 family.</text>
</comment>
<reference evidence="9" key="1">
    <citation type="submission" date="2025-08" db="UniProtKB">
        <authorList>
            <consortium name="Ensembl"/>
        </authorList>
    </citation>
    <scope>IDENTIFICATION</scope>
</reference>
<evidence type="ECO:0000256" key="4">
    <source>
        <dbReference type="ARBA" id="ARBA00023054"/>
    </source>
</evidence>
<dbReference type="PANTHER" id="PTHR31954:SF1">
    <property type="entry name" value="CILIA- AND FLAGELLA-ASSOCIATED PROTEIN 157"/>
    <property type="match status" value="1"/>
</dbReference>
<feature type="region of interest" description="Disordered" evidence="8">
    <location>
        <begin position="356"/>
        <end position="390"/>
    </location>
</feature>
<feature type="region of interest" description="Disordered" evidence="8">
    <location>
        <begin position="421"/>
        <end position="454"/>
    </location>
</feature>
<feature type="compositionally biased region" description="Basic and acidic residues" evidence="8">
    <location>
        <begin position="428"/>
        <end position="444"/>
    </location>
</feature>
<dbReference type="STRING" id="8153.ENSHBUP00000002154"/>
<dbReference type="GO" id="GO:0008017">
    <property type="term" value="F:microtubule binding"/>
    <property type="evidence" value="ECO:0007669"/>
    <property type="project" value="TreeGrafter"/>
</dbReference>
<feature type="coiled-coil region" evidence="7">
    <location>
        <begin position="292"/>
        <end position="326"/>
    </location>
</feature>
<evidence type="ECO:0000256" key="2">
    <source>
        <dbReference type="ARBA" id="ARBA00010841"/>
    </source>
</evidence>
<dbReference type="GeneID" id="102313097"/>
<keyword evidence="6" id="KW-0966">Cell projection</keyword>
<evidence type="ECO:0000256" key="8">
    <source>
        <dbReference type="SAM" id="MobiDB-lite"/>
    </source>
</evidence>
<feature type="coiled-coil region" evidence="7">
    <location>
        <begin position="191"/>
        <end position="267"/>
    </location>
</feature>
<dbReference type="GeneTree" id="ENSGT00770000121806"/>
<evidence type="ECO:0000256" key="1">
    <source>
        <dbReference type="ARBA" id="ARBA00004138"/>
    </source>
</evidence>
<dbReference type="GO" id="GO:0036064">
    <property type="term" value="C:ciliary basal body"/>
    <property type="evidence" value="ECO:0007669"/>
    <property type="project" value="TreeGrafter"/>
</dbReference>
<keyword evidence="5" id="KW-0969">Cilium</keyword>
<evidence type="ECO:0000256" key="3">
    <source>
        <dbReference type="ARBA" id="ARBA00014087"/>
    </source>
</evidence>
<organism evidence="9 10">
    <name type="scientific">Haplochromis burtoni</name>
    <name type="common">Burton's mouthbrooder</name>
    <name type="synonym">Chromis burtoni</name>
    <dbReference type="NCBI Taxonomy" id="8153"/>
    <lineage>
        <taxon>Eukaryota</taxon>
        <taxon>Metazoa</taxon>
        <taxon>Chordata</taxon>
        <taxon>Craniata</taxon>
        <taxon>Vertebrata</taxon>
        <taxon>Euteleostomi</taxon>
        <taxon>Actinopterygii</taxon>
        <taxon>Neopterygii</taxon>
        <taxon>Teleostei</taxon>
        <taxon>Neoteleostei</taxon>
        <taxon>Acanthomorphata</taxon>
        <taxon>Ovalentaria</taxon>
        <taxon>Cichlomorphae</taxon>
        <taxon>Cichliformes</taxon>
        <taxon>Cichlidae</taxon>
        <taxon>African cichlids</taxon>
        <taxon>Pseudocrenilabrinae</taxon>
        <taxon>Haplochromini</taxon>
        <taxon>Haplochromis</taxon>
    </lineage>
</organism>
<evidence type="ECO:0000313" key="10">
    <source>
        <dbReference type="Proteomes" id="UP000264840"/>
    </source>
</evidence>
<comment type="subcellular location">
    <subcellularLocation>
        <location evidence="1">Cell projection</location>
        <location evidence="1">Cilium</location>
    </subcellularLocation>
</comment>
<dbReference type="Proteomes" id="UP000264840">
    <property type="component" value="Unplaced"/>
</dbReference>
<evidence type="ECO:0000256" key="6">
    <source>
        <dbReference type="ARBA" id="ARBA00023273"/>
    </source>
</evidence>
<reference evidence="9" key="2">
    <citation type="submission" date="2025-09" db="UniProtKB">
        <authorList>
            <consortium name="Ensembl"/>
        </authorList>
    </citation>
    <scope>IDENTIFICATION</scope>
</reference>
<evidence type="ECO:0000313" key="9">
    <source>
        <dbReference type="Ensembl" id="ENSHBUP00000002154.1"/>
    </source>
</evidence>
<evidence type="ECO:0000256" key="7">
    <source>
        <dbReference type="SAM" id="Coils"/>
    </source>
</evidence>
<dbReference type="AlphaFoldDB" id="A0A3Q2UWG3"/>
<name>A0A3Q2UWG3_HAPBU</name>
<dbReference type="RefSeq" id="XP_005938689.1">
    <property type="nucleotide sequence ID" value="XM_005938627.3"/>
</dbReference>
<feature type="coiled-coil region" evidence="7">
    <location>
        <begin position="87"/>
        <end position="135"/>
    </location>
</feature>
<proteinExistence type="inferred from homology"/>
<dbReference type="OrthoDB" id="8953045at2759"/>